<feature type="transmembrane region" description="Helical" evidence="1">
    <location>
        <begin position="30"/>
        <end position="51"/>
    </location>
</feature>
<dbReference type="Proteomes" id="UP000241592">
    <property type="component" value="Segment"/>
</dbReference>
<keyword evidence="1" id="KW-0812">Transmembrane</keyword>
<protein>
    <submittedName>
        <fullName evidence="2">Uncharacterized protein</fullName>
    </submittedName>
</protein>
<keyword evidence="1" id="KW-0472">Membrane</keyword>
<dbReference type="EMBL" id="MG018927">
    <property type="protein sequence ID" value="ATW57983.1"/>
    <property type="molecule type" value="Genomic_DNA"/>
</dbReference>
<proteinExistence type="predicted"/>
<evidence type="ECO:0000256" key="1">
    <source>
        <dbReference type="SAM" id="Phobius"/>
    </source>
</evidence>
<reference evidence="2 3" key="1">
    <citation type="submission" date="2017-09" db="EMBL/GenBank/DDBJ databases">
        <authorList>
            <person name="Ehlers B."/>
            <person name="Leendertz F.H."/>
        </authorList>
    </citation>
    <scope>NUCLEOTIDE SEQUENCE [LARGE SCALE GENOMIC DNA]</scope>
</reference>
<evidence type="ECO:0000313" key="2">
    <source>
        <dbReference type="EMBL" id="ATW57983.1"/>
    </source>
</evidence>
<evidence type="ECO:0000313" key="3">
    <source>
        <dbReference type="Proteomes" id="UP000241592"/>
    </source>
</evidence>
<keyword evidence="1" id="KW-1133">Transmembrane helix</keyword>
<sequence length="99" mass="10718">MDDAPKVEPTVVNNITNVDKRAFEVDWEQVTWIAGVLGVCGVIVAIALAIAQFNTHRNDKMAEAIKNGSHPMDAYCAFDGSSENKVCLVRAALTGKEVK</sequence>
<gene>
    <name evidence="2" type="ORF">CNR34_00050</name>
</gene>
<keyword evidence="3" id="KW-1185">Reference proteome</keyword>
<accession>A0A2H4P713</accession>
<organism evidence="2 3">
    <name type="scientific">Pseudomonas phage nickie</name>
    <dbReference type="NCBI Taxonomy" id="2048977"/>
    <lineage>
        <taxon>Viruses</taxon>
        <taxon>Duplodnaviria</taxon>
        <taxon>Heunggongvirae</taxon>
        <taxon>Uroviricota</taxon>
        <taxon>Caudoviricetes</taxon>
        <taxon>Nickievirus</taxon>
        <taxon>Nickievirus nickie</taxon>
    </lineage>
</organism>
<name>A0A2H4P713_9CAUD</name>